<accession>A0A0K2TTI6</accession>
<evidence type="ECO:0000313" key="1">
    <source>
        <dbReference type="EMBL" id="CDW28972.1"/>
    </source>
</evidence>
<protein>
    <submittedName>
        <fullName evidence="1">Uncharacterized protein</fullName>
    </submittedName>
</protein>
<dbReference type="EMBL" id="HACA01011611">
    <property type="protein sequence ID" value="CDW28972.1"/>
    <property type="molecule type" value="Transcribed_RNA"/>
</dbReference>
<sequence>MGIWKKYVLISKILLLIILPKT</sequence>
<proteinExistence type="predicted"/>
<name>A0A0K2TTI6_LEPSM</name>
<reference evidence="1" key="1">
    <citation type="submission" date="2014-05" db="EMBL/GenBank/DDBJ databases">
        <authorList>
            <person name="Chronopoulou M."/>
        </authorList>
    </citation>
    <scope>NUCLEOTIDE SEQUENCE</scope>
    <source>
        <tissue evidence="1">Whole organism</tissue>
    </source>
</reference>
<organism evidence="1">
    <name type="scientific">Lepeophtheirus salmonis</name>
    <name type="common">Salmon louse</name>
    <name type="synonym">Caligus salmonis</name>
    <dbReference type="NCBI Taxonomy" id="72036"/>
    <lineage>
        <taxon>Eukaryota</taxon>
        <taxon>Metazoa</taxon>
        <taxon>Ecdysozoa</taxon>
        <taxon>Arthropoda</taxon>
        <taxon>Crustacea</taxon>
        <taxon>Multicrustacea</taxon>
        <taxon>Hexanauplia</taxon>
        <taxon>Copepoda</taxon>
        <taxon>Siphonostomatoida</taxon>
        <taxon>Caligidae</taxon>
        <taxon>Lepeophtheirus</taxon>
    </lineage>
</organism>
<dbReference type="AlphaFoldDB" id="A0A0K2TTI6"/>